<dbReference type="InterPro" id="IPR040976">
    <property type="entry name" value="Pkinase_fungal"/>
</dbReference>
<dbReference type="PROSITE" id="PS50011">
    <property type="entry name" value="PROTEIN_KINASE_DOM"/>
    <property type="match status" value="1"/>
</dbReference>
<keyword evidence="4" id="KW-1185">Reference proteome</keyword>
<protein>
    <recommendedName>
        <fullName evidence="2">Protein kinase domain-containing protein</fullName>
    </recommendedName>
</protein>
<feature type="region of interest" description="Disordered" evidence="1">
    <location>
        <begin position="1"/>
        <end position="42"/>
    </location>
</feature>
<name>A0A9W8LZM6_9FUNG</name>
<dbReference type="InterPro" id="IPR011009">
    <property type="entry name" value="Kinase-like_dom_sf"/>
</dbReference>
<evidence type="ECO:0000313" key="4">
    <source>
        <dbReference type="Proteomes" id="UP001139887"/>
    </source>
</evidence>
<dbReference type="GO" id="GO:0005524">
    <property type="term" value="F:ATP binding"/>
    <property type="evidence" value="ECO:0007669"/>
    <property type="project" value="InterPro"/>
</dbReference>
<evidence type="ECO:0000256" key="1">
    <source>
        <dbReference type="SAM" id="MobiDB-lite"/>
    </source>
</evidence>
<reference evidence="3" key="1">
    <citation type="submission" date="2022-07" db="EMBL/GenBank/DDBJ databases">
        <title>Phylogenomic reconstructions and comparative analyses of Kickxellomycotina fungi.</title>
        <authorList>
            <person name="Reynolds N.K."/>
            <person name="Stajich J.E."/>
            <person name="Barry K."/>
            <person name="Grigoriev I.V."/>
            <person name="Crous P."/>
            <person name="Smith M.E."/>
        </authorList>
    </citation>
    <scope>NUCLEOTIDE SEQUENCE</scope>
    <source>
        <strain evidence="3">NRRL 1566</strain>
    </source>
</reference>
<dbReference type="Pfam" id="PF17667">
    <property type="entry name" value="Pkinase_fungal"/>
    <property type="match status" value="1"/>
</dbReference>
<evidence type="ECO:0000313" key="3">
    <source>
        <dbReference type="EMBL" id="KAJ2847473.1"/>
    </source>
</evidence>
<dbReference type="EMBL" id="JANBUW010000309">
    <property type="protein sequence ID" value="KAJ2847473.1"/>
    <property type="molecule type" value="Genomic_DNA"/>
</dbReference>
<dbReference type="InterPro" id="IPR000719">
    <property type="entry name" value="Prot_kinase_dom"/>
</dbReference>
<feature type="domain" description="Protein kinase" evidence="2">
    <location>
        <begin position="360"/>
        <end position="645"/>
    </location>
</feature>
<proteinExistence type="predicted"/>
<dbReference type="SUPFAM" id="SSF56112">
    <property type="entry name" value="Protein kinase-like (PK-like)"/>
    <property type="match status" value="1"/>
</dbReference>
<dbReference type="Proteomes" id="UP001139887">
    <property type="component" value="Unassembled WGS sequence"/>
</dbReference>
<dbReference type="PANTHER" id="PTHR38248:SF2">
    <property type="entry name" value="FUNK1 11"/>
    <property type="match status" value="1"/>
</dbReference>
<dbReference type="OrthoDB" id="5584477at2759"/>
<sequence>MDEVTQTPLKKRTISVPSDGTTPTRDKRKRTEKQLEAELPATNFTPQVARTSHSTTITNMTQSMKELGAEREAEVKHHIENDLISDVDGILETAAPLDDETKQKAAEFADRVSSELEAFIIQNSTSAGHSSSSKGPVAAQSQTSSRYLPLIYWIWMKSNPSGLPATQSKEKQMYPWISAFIEFVAEKLASIAQEGHRPRKLVTFRKFDFMAADADDYRRIDMALTEKPHQEPEITDEKGAYKNSLAIIEVKRRTSEQDQALQQLALYTRNLYSTQLNRRFAWGLTICQTRVVACIFGNDKILASSYMDVATPAGRKQFVSLLVNWSMCRSQQLGYDPTIGFDEELGKCTISASDGQEYICESGIFMAHSLFGRHTRCFKATLRDSDTEYIIKDAWAYADDDDSKVLRDEVEHLRRISTTLGNNEELHGTFPVLKAGGTVQIDHPGGIADDTTEFILGSIDPQIRAQVPLRIHRRMVLTPAGMPLQQVRSVDELIIVIHDAMRAHTAILRECRLLHRDISVNNVLFSRDSSRNVKGMLIDFDVAEPLDAPDRNNRPNRSGTLPYMSIGNLKNSEVDRTALDDWESMFFSDSAKFLDSHIDSSITDPFERRAKITDILVDQLLEITQNAKSEALERIKANLETQSNK</sequence>
<accession>A0A9W8LZM6</accession>
<gene>
    <name evidence="3" type="ORF">IWW36_003841</name>
</gene>
<evidence type="ECO:0000259" key="2">
    <source>
        <dbReference type="PROSITE" id="PS50011"/>
    </source>
</evidence>
<organism evidence="3 4">
    <name type="scientific">Coemansia brasiliensis</name>
    <dbReference type="NCBI Taxonomy" id="2650707"/>
    <lineage>
        <taxon>Eukaryota</taxon>
        <taxon>Fungi</taxon>
        <taxon>Fungi incertae sedis</taxon>
        <taxon>Zoopagomycota</taxon>
        <taxon>Kickxellomycotina</taxon>
        <taxon>Kickxellomycetes</taxon>
        <taxon>Kickxellales</taxon>
        <taxon>Kickxellaceae</taxon>
        <taxon>Coemansia</taxon>
    </lineage>
</organism>
<dbReference type="Gene3D" id="1.10.510.10">
    <property type="entry name" value="Transferase(Phosphotransferase) domain 1"/>
    <property type="match status" value="1"/>
</dbReference>
<comment type="caution">
    <text evidence="3">The sequence shown here is derived from an EMBL/GenBank/DDBJ whole genome shotgun (WGS) entry which is preliminary data.</text>
</comment>
<dbReference type="GO" id="GO:0004672">
    <property type="term" value="F:protein kinase activity"/>
    <property type="evidence" value="ECO:0007669"/>
    <property type="project" value="InterPro"/>
</dbReference>
<dbReference type="PANTHER" id="PTHR38248">
    <property type="entry name" value="FUNK1 6"/>
    <property type="match status" value="1"/>
</dbReference>
<dbReference type="AlphaFoldDB" id="A0A9W8LZM6"/>
<dbReference type="InterPro" id="IPR008266">
    <property type="entry name" value="Tyr_kinase_AS"/>
</dbReference>
<dbReference type="PROSITE" id="PS00109">
    <property type="entry name" value="PROTEIN_KINASE_TYR"/>
    <property type="match status" value="1"/>
</dbReference>